<sequence>MWCQGTPSHGPKVVKSKSPKSGGEGQARRSTPSSSVPKAPITRVSHADSGVSSRTNGDSSVDKNTTVKNESRSATKETAVGDSKEKRNTQKPLGQDSSVKIDEEEPNCDERARRAAGTPAYGFTFKCDERAEKRKEFYSKLEEKIHAREMEISNLQAKSKENEEAELKMLRKSLKFKATPMPSFYQEPTPPKVELKKIPPTRARSPKLGRSKNKPGETEENVTSPRRPARPSLDEKVSQIDVKIATPSNAAKKPQRKSLPKLPSEESIPLDARSLKNAELNASILQEPGSPTKQQQKTELNAGTAEEPIRDRIAPGMQELNEQIVV</sequence>
<evidence type="ECO:0000313" key="9">
    <source>
        <dbReference type="Proteomes" id="UP000729402"/>
    </source>
</evidence>
<keyword evidence="3" id="KW-0963">Cytoplasm</keyword>
<name>A0A8J5RFJ0_ZIZPA</name>
<protein>
    <recommendedName>
        <fullName evidence="7">TPX2 C-terminal domain-containing protein</fullName>
    </recommendedName>
</protein>
<comment type="similarity">
    <text evidence="2">Belongs to the TPX2 family.</text>
</comment>
<feature type="region of interest" description="Disordered" evidence="6">
    <location>
        <begin position="284"/>
        <end position="326"/>
    </location>
</feature>
<accession>A0A8J5RFJ0</accession>
<feature type="compositionally biased region" description="Polar residues" evidence="6">
    <location>
        <begin position="289"/>
        <end position="301"/>
    </location>
</feature>
<feature type="compositionally biased region" description="Basic residues" evidence="6">
    <location>
        <begin position="204"/>
        <end position="213"/>
    </location>
</feature>
<evidence type="ECO:0000313" key="8">
    <source>
        <dbReference type="EMBL" id="KAG8058430.1"/>
    </source>
</evidence>
<evidence type="ECO:0000256" key="6">
    <source>
        <dbReference type="SAM" id="MobiDB-lite"/>
    </source>
</evidence>
<reference evidence="8" key="2">
    <citation type="submission" date="2021-02" db="EMBL/GenBank/DDBJ databases">
        <authorList>
            <person name="Kimball J.A."/>
            <person name="Haas M.W."/>
            <person name="Macchietto M."/>
            <person name="Kono T."/>
            <person name="Duquette J."/>
            <person name="Shao M."/>
        </authorList>
    </citation>
    <scope>NUCLEOTIDE SEQUENCE</scope>
    <source>
        <tissue evidence="8">Fresh leaf tissue</tissue>
    </source>
</reference>
<evidence type="ECO:0000259" key="7">
    <source>
        <dbReference type="Pfam" id="PF06886"/>
    </source>
</evidence>
<dbReference type="PANTHER" id="PTHR31358">
    <property type="entry name" value="PROTEIN WVD2-LIKE 4"/>
    <property type="match status" value="1"/>
</dbReference>
<evidence type="ECO:0000256" key="1">
    <source>
        <dbReference type="ARBA" id="ARBA00004245"/>
    </source>
</evidence>
<gene>
    <name evidence="8" type="ORF">GUJ93_ZPchr0002g25880</name>
</gene>
<dbReference type="InterPro" id="IPR044833">
    <property type="entry name" value="WDL5/6"/>
</dbReference>
<keyword evidence="9" id="KW-1185">Reference proteome</keyword>
<feature type="region of interest" description="Disordered" evidence="6">
    <location>
        <begin position="1"/>
        <end position="114"/>
    </location>
</feature>
<evidence type="ECO:0000256" key="4">
    <source>
        <dbReference type="ARBA" id="ARBA00022701"/>
    </source>
</evidence>
<keyword evidence="4" id="KW-0493">Microtubule</keyword>
<dbReference type="EMBL" id="JAAALK010000287">
    <property type="protein sequence ID" value="KAG8058430.1"/>
    <property type="molecule type" value="Genomic_DNA"/>
</dbReference>
<feature type="domain" description="TPX2 C-terminal" evidence="7">
    <location>
        <begin position="123"/>
        <end position="198"/>
    </location>
</feature>
<evidence type="ECO:0000256" key="2">
    <source>
        <dbReference type="ARBA" id="ARBA00005885"/>
    </source>
</evidence>
<dbReference type="InterPro" id="IPR027329">
    <property type="entry name" value="TPX2_C"/>
</dbReference>
<keyword evidence="5" id="KW-0206">Cytoskeleton</keyword>
<evidence type="ECO:0000256" key="5">
    <source>
        <dbReference type="ARBA" id="ARBA00023212"/>
    </source>
</evidence>
<dbReference type="AlphaFoldDB" id="A0A8J5RFJ0"/>
<evidence type="ECO:0000256" key="3">
    <source>
        <dbReference type="ARBA" id="ARBA00022490"/>
    </source>
</evidence>
<comment type="subcellular location">
    <subcellularLocation>
        <location evidence="1">Cytoplasm</location>
        <location evidence="1">Cytoskeleton</location>
    </subcellularLocation>
</comment>
<dbReference type="Proteomes" id="UP000729402">
    <property type="component" value="Unassembled WGS sequence"/>
</dbReference>
<dbReference type="Pfam" id="PF06886">
    <property type="entry name" value="TPX2"/>
    <property type="match status" value="1"/>
</dbReference>
<organism evidence="8 9">
    <name type="scientific">Zizania palustris</name>
    <name type="common">Northern wild rice</name>
    <dbReference type="NCBI Taxonomy" id="103762"/>
    <lineage>
        <taxon>Eukaryota</taxon>
        <taxon>Viridiplantae</taxon>
        <taxon>Streptophyta</taxon>
        <taxon>Embryophyta</taxon>
        <taxon>Tracheophyta</taxon>
        <taxon>Spermatophyta</taxon>
        <taxon>Magnoliopsida</taxon>
        <taxon>Liliopsida</taxon>
        <taxon>Poales</taxon>
        <taxon>Poaceae</taxon>
        <taxon>BOP clade</taxon>
        <taxon>Oryzoideae</taxon>
        <taxon>Oryzeae</taxon>
        <taxon>Zizaniinae</taxon>
        <taxon>Zizania</taxon>
    </lineage>
</organism>
<comment type="caution">
    <text evidence="8">The sequence shown here is derived from an EMBL/GenBank/DDBJ whole genome shotgun (WGS) entry which is preliminary data.</text>
</comment>
<dbReference type="OrthoDB" id="1939285at2759"/>
<reference evidence="8" key="1">
    <citation type="journal article" date="2021" name="bioRxiv">
        <title>Whole Genome Assembly and Annotation of Northern Wild Rice, Zizania palustris L., Supports a Whole Genome Duplication in the Zizania Genus.</title>
        <authorList>
            <person name="Haas M."/>
            <person name="Kono T."/>
            <person name="Macchietto M."/>
            <person name="Millas R."/>
            <person name="McGilp L."/>
            <person name="Shao M."/>
            <person name="Duquette J."/>
            <person name="Hirsch C.N."/>
            <person name="Kimball J."/>
        </authorList>
    </citation>
    <scope>NUCLEOTIDE SEQUENCE</scope>
    <source>
        <tissue evidence="8">Fresh leaf tissue</tissue>
    </source>
</reference>
<feature type="region of interest" description="Disordered" evidence="6">
    <location>
        <begin position="175"/>
        <end position="269"/>
    </location>
</feature>
<dbReference type="GO" id="GO:0005874">
    <property type="term" value="C:microtubule"/>
    <property type="evidence" value="ECO:0007669"/>
    <property type="project" value="UniProtKB-KW"/>
</dbReference>
<proteinExistence type="inferred from homology"/>
<feature type="compositionally biased region" description="Polar residues" evidence="6">
    <location>
        <begin position="50"/>
        <end position="68"/>
    </location>
</feature>
<dbReference type="GO" id="GO:0008017">
    <property type="term" value="F:microtubule binding"/>
    <property type="evidence" value="ECO:0007669"/>
    <property type="project" value="InterPro"/>
</dbReference>
<dbReference type="PANTHER" id="PTHR31358:SF29">
    <property type="entry name" value="PROTEIN WVD2-LIKE 5-RELATED"/>
    <property type="match status" value="1"/>
</dbReference>